<evidence type="ECO:0000313" key="2">
    <source>
        <dbReference type="Proteomes" id="UP001241656"/>
    </source>
</evidence>
<gene>
    <name evidence="1" type="ORF">QGN23_03825</name>
</gene>
<sequence length="154" mass="17894">MKYLILIIFCVSCTQNPDYQMMVNKSINFVKYNERLTTIQILREKKNQNIKNGKYHKFLSEKELLSNNKTFCDLVVQDGKKKGTVVVIMSFCSGVNYAYYFSGKDNLDSMVVIQTKKMYLDKADSICMKIMKLNHPEILDEKKGMIPPLINVEK</sequence>
<accession>A0ABY8REM8</accession>
<keyword evidence="2" id="KW-1185">Reference proteome</keyword>
<evidence type="ECO:0000313" key="1">
    <source>
        <dbReference type="EMBL" id="WHF52415.1"/>
    </source>
</evidence>
<proteinExistence type="predicted"/>
<dbReference type="RefSeq" id="WP_282905709.1">
    <property type="nucleotide sequence ID" value="NZ_CP124855.1"/>
</dbReference>
<name>A0ABY8REM8_9FLAO</name>
<organism evidence="1 2">
    <name type="scientific">Chryseobacterium gotjawalense</name>
    <dbReference type="NCBI Taxonomy" id="3042315"/>
    <lineage>
        <taxon>Bacteria</taxon>
        <taxon>Pseudomonadati</taxon>
        <taxon>Bacteroidota</taxon>
        <taxon>Flavobacteriia</taxon>
        <taxon>Flavobacteriales</taxon>
        <taxon>Weeksellaceae</taxon>
        <taxon>Chryseobacterium group</taxon>
        <taxon>Chryseobacterium</taxon>
    </lineage>
</organism>
<reference evidence="1 2" key="1">
    <citation type="submission" date="2023-05" db="EMBL/GenBank/DDBJ databases">
        <title>Genomic insight into Chryseobacterium sp. wdc7 isolated forest soil (Gotjawal).</title>
        <authorList>
            <person name="Park S.-J."/>
        </authorList>
    </citation>
    <scope>NUCLEOTIDE SEQUENCE [LARGE SCALE GENOMIC DNA]</scope>
    <source>
        <strain evidence="2">wdc7</strain>
    </source>
</reference>
<evidence type="ECO:0008006" key="3">
    <source>
        <dbReference type="Google" id="ProtNLM"/>
    </source>
</evidence>
<dbReference type="Proteomes" id="UP001241656">
    <property type="component" value="Chromosome"/>
</dbReference>
<dbReference type="EMBL" id="CP124855">
    <property type="protein sequence ID" value="WHF52415.1"/>
    <property type="molecule type" value="Genomic_DNA"/>
</dbReference>
<protein>
    <recommendedName>
        <fullName evidence="3">Lipoprotein</fullName>
    </recommendedName>
</protein>